<evidence type="ECO:0000256" key="1">
    <source>
        <dbReference type="SAM" id="SignalP"/>
    </source>
</evidence>
<dbReference type="Pfam" id="PF10016">
    <property type="entry name" value="DUF2259"/>
    <property type="match status" value="1"/>
</dbReference>
<proteinExistence type="predicted"/>
<keyword evidence="3" id="KW-1185">Reference proteome</keyword>
<gene>
    <name evidence="2" type="ORF">G6N74_01155</name>
</gene>
<feature type="signal peptide" evidence="1">
    <location>
        <begin position="1"/>
        <end position="20"/>
    </location>
</feature>
<evidence type="ECO:0000313" key="3">
    <source>
        <dbReference type="Proteomes" id="UP000481252"/>
    </source>
</evidence>
<accession>A0A7C9V4K6</accession>
<comment type="caution">
    <text evidence="2">The sequence shown here is derived from an EMBL/GenBank/DDBJ whole genome shotgun (WGS) entry which is preliminary data.</text>
</comment>
<keyword evidence="1" id="KW-0732">Signal</keyword>
<protein>
    <submittedName>
        <fullName evidence="2">DUF2259 domain-containing protein</fullName>
    </submittedName>
</protein>
<evidence type="ECO:0000313" key="2">
    <source>
        <dbReference type="EMBL" id="NGN39663.1"/>
    </source>
</evidence>
<feature type="chain" id="PRO_5028940116" evidence="1">
    <location>
        <begin position="21"/>
        <end position="237"/>
    </location>
</feature>
<dbReference type="EMBL" id="JAAKZG010000001">
    <property type="protein sequence ID" value="NGN39663.1"/>
    <property type="molecule type" value="Genomic_DNA"/>
</dbReference>
<dbReference type="InterPro" id="IPR018725">
    <property type="entry name" value="DUF2259_secreted"/>
</dbReference>
<reference evidence="2 3" key="1">
    <citation type="submission" date="2020-02" db="EMBL/GenBank/DDBJ databases">
        <title>Genome sequence of the type strain CGMCC 1.15528 of Mesorhizobium zhangyense.</title>
        <authorList>
            <person name="Gao J."/>
            <person name="Sun J."/>
        </authorList>
    </citation>
    <scope>NUCLEOTIDE SEQUENCE [LARGE SCALE GENOMIC DNA]</scope>
    <source>
        <strain evidence="2 3">CGMCC 1.15528</strain>
    </source>
</reference>
<dbReference type="AlphaFoldDB" id="A0A7C9V4K6"/>
<organism evidence="2 3">
    <name type="scientific">Mesorhizobium zhangyense</name>
    <dbReference type="NCBI Taxonomy" id="1776730"/>
    <lineage>
        <taxon>Bacteria</taxon>
        <taxon>Pseudomonadati</taxon>
        <taxon>Pseudomonadota</taxon>
        <taxon>Alphaproteobacteria</taxon>
        <taxon>Hyphomicrobiales</taxon>
        <taxon>Phyllobacteriaceae</taxon>
        <taxon>Mesorhizobium</taxon>
    </lineage>
</organism>
<dbReference type="Proteomes" id="UP000481252">
    <property type="component" value="Unassembled WGS sequence"/>
</dbReference>
<name>A0A7C9V4K6_9HYPH</name>
<sequence>MRLIAFAATAFLAATALCRAGDVANLEVMGFSADGGIFAFEEYGVQDGSGFPYSNRYYIDTSTDKFLPGSPVRVRLDDESASLEAARKQSSELGDKIVKGTGLNRGIAAGSSPVTELNADPHRMVVNPRPVFPPIDAPLEVRLEEIPLPAAGSCEGMGETSGFRLLRVDARDDGQTALLHEDKTIPQSRSCPLGYRIGGIQTFFGEGGKPAFAVLIAIRGVGFEGPDYRWIAVTGRL</sequence>